<dbReference type="Proteomes" id="UP000504638">
    <property type="component" value="Unplaced"/>
</dbReference>
<gene>
    <name evidence="2 4" type="ORF">P152DRAFT_457886</name>
</gene>
<feature type="compositionally biased region" description="Basic and acidic residues" evidence="1">
    <location>
        <begin position="129"/>
        <end position="142"/>
    </location>
</feature>
<feature type="compositionally biased region" description="Polar residues" evidence="1">
    <location>
        <begin position="115"/>
        <end position="128"/>
    </location>
</feature>
<feature type="region of interest" description="Disordered" evidence="1">
    <location>
        <begin position="94"/>
        <end position="146"/>
    </location>
</feature>
<evidence type="ECO:0000256" key="1">
    <source>
        <dbReference type="SAM" id="MobiDB-lite"/>
    </source>
</evidence>
<dbReference type="EMBL" id="ML975155">
    <property type="protein sequence ID" value="KAF1813524.1"/>
    <property type="molecule type" value="Genomic_DNA"/>
</dbReference>
<evidence type="ECO:0000313" key="2">
    <source>
        <dbReference type="EMBL" id="KAF1813524.1"/>
    </source>
</evidence>
<feature type="compositionally biased region" description="Basic residues" evidence="1">
    <location>
        <begin position="7"/>
        <end position="16"/>
    </location>
</feature>
<reference evidence="2 4" key="1">
    <citation type="submission" date="2020-01" db="EMBL/GenBank/DDBJ databases">
        <authorList>
            <consortium name="DOE Joint Genome Institute"/>
            <person name="Haridas S."/>
            <person name="Albert R."/>
            <person name="Binder M."/>
            <person name="Bloem J."/>
            <person name="Labutti K."/>
            <person name="Salamov A."/>
            <person name="Andreopoulos B."/>
            <person name="Baker S.E."/>
            <person name="Barry K."/>
            <person name="Bills G."/>
            <person name="Bluhm B.H."/>
            <person name="Cannon C."/>
            <person name="Castanera R."/>
            <person name="Culley D.E."/>
            <person name="Daum C."/>
            <person name="Ezra D."/>
            <person name="Gonzalez J.B."/>
            <person name="Henrissat B."/>
            <person name="Kuo A."/>
            <person name="Liang C."/>
            <person name="Lipzen A."/>
            <person name="Lutzoni F."/>
            <person name="Magnuson J."/>
            <person name="Mondo S."/>
            <person name="Nolan M."/>
            <person name="Ohm R."/>
            <person name="Pangilinan J."/>
            <person name="Park H.-J."/>
            <person name="Ramirez L."/>
            <person name="Alfaro M."/>
            <person name="Sun H."/>
            <person name="Tritt A."/>
            <person name="Yoshinaga Y."/>
            <person name="Zwiers L.-H."/>
            <person name="Turgeon B.G."/>
            <person name="Goodwin S.B."/>
            <person name="Spatafora J.W."/>
            <person name="Crous P.W."/>
            <person name="Grigoriev I.V."/>
        </authorList>
    </citation>
    <scope>NUCLEOTIDE SEQUENCE</scope>
    <source>
        <strain evidence="2 4">CBS 781.70</strain>
    </source>
</reference>
<organism evidence="2">
    <name type="scientific">Eremomyces bilateralis CBS 781.70</name>
    <dbReference type="NCBI Taxonomy" id="1392243"/>
    <lineage>
        <taxon>Eukaryota</taxon>
        <taxon>Fungi</taxon>
        <taxon>Dikarya</taxon>
        <taxon>Ascomycota</taxon>
        <taxon>Pezizomycotina</taxon>
        <taxon>Dothideomycetes</taxon>
        <taxon>Dothideomycetes incertae sedis</taxon>
        <taxon>Eremomycetales</taxon>
        <taxon>Eremomycetaceae</taxon>
        <taxon>Eremomyces</taxon>
    </lineage>
</organism>
<name>A0A6G1G657_9PEZI</name>
<sequence length="160" mass="17590">MPLPSRFRPRHCHHARPPSSPPPQYPNPSTSRDGITTHAGGSVATCGVSACGLSLKYGEEDAREWLHRYTSPHIRQKWIDKHNTAVAALDYSSVSSGYSPTRSLEPTRRGHRNHISPSTLGGDITDSSNKSKSEFTRQRPEEDLLPAPGLRDALTTLRGV</sequence>
<dbReference type="GeneID" id="54419896"/>
<dbReference type="RefSeq" id="XP_033535155.1">
    <property type="nucleotide sequence ID" value="XM_033679326.1"/>
</dbReference>
<feature type="compositionally biased region" description="Polar residues" evidence="1">
    <location>
        <begin position="94"/>
        <end position="104"/>
    </location>
</feature>
<proteinExistence type="predicted"/>
<feature type="region of interest" description="Disordered" evidence="1">
    <location>
        <begin position="1"/>
        <end position="38"/>
    </location>
</feature>
<protein>
    <submittedName>
        <fullName evidence="2 4">Uncharacterized protein</fullName>
    </submittedName>
</protein>
<evidence type="ECO:0000313" key="4">
    <source>
        <dbReference type="RefSeq" id="XP_033535155.1"/>
    </source>
</evidence>
<accession>A0A6G1G657</accession>
<reference evidence="4" key="2">
    <citation type="submission" date="2020-04" db="EMBL/GenBank/DDBJ databases">
        <authorList>
            <consortium name="NCBI Genome Project"/>
        </authorList>
    </citation>
    <scope>NUCLEOTIDE SEQUENCE</scope>
    <source>
        <strain evidence="4">CBS 781.70</strain>
    </source>
</reference>
<reference evidence="4" key="3">
    <citation type="submission" date="2025-04" db="UniProtKB">
        <authorList>
            <consortium name="RefSeq"/>
        </authorList>
    </citation>
    <scope>IDENTIFICATION</scope>
    <source>
        <strain evidence="4">CBS 781.70</strain>
    </source>
</reference>
<keyword evidence="3" id="KW-1185">Reference proteome</keyword>
<dbReference type="AlphaFoldDB" id="A0A6G1G657"/>
<evidence type="ECO:0000313" key="3">
    <source>
        <dbReference type="Proteomes" id="UP000504638"/>
    </source>
</evidence>